<sequence>KYQRGLSEEEIRMRRIMKQLSWYSGDLAIPRLERPDIKDHKTVDWLHVTQHSNDETTVLH</sequence>
<dbReference type="EMBL" id="CACRXK020006845">
    <property type="protein sequence ID" value="CAB4010605.1"/>
    <property type="molecule type" value="Genomic_DNA"/>
</dbReference>
<accession>A0A6S7HWH3</accession>
<organism evidence="1 2">
    <name type="scientific">Paramuricea clavata</name>
    <name type="common">Red gorgonian</name>
    <name type="synonym">Violescent sea-whip</name>
    <dbReference type="NCBI Taxonomy" id="317549"/>
    <lineage>
        <taxon>Eukaryota</taxon>
        <taxon>Metazoa</taxon>
        <taxon>Cnidaria</taxon>
        <taxon>Anthozoa</taxon>
        <taxon>Octocorallia</taxon>
        <taxon>Malacalcyonacea</taxon>
        <taxon>Plexauridae</taxon>
        <taxon>Paramuricea</taxon>
    </lineage>
</organism>
<proteinExistence type="predicted"/>
<comment type="caution">
    <text evidence="1">The sequence shown here is derived from an EMBL/GenBank/DDBJ whole genome shotgun (WGS) entry which is preliminary data.</text>
</comment>
<keyword evidence="2" id="KW-1185">Reference proteome</keyword>
<feature type="non-terminal residue" evidence="1">
    <location>
        <position position="1"/>
    </location>
</feature>
<name>A0A6S7HWH3_PARCT</name>
<protein>
    <submittedName>
        <fullName evidence="1">Uncharacterized protein</fullName>
    </submittedName>
</protein>
<reference evidence="1" key="1">
    <citation type="submission" date="2020-04" db="EMBL/GenBank/DDBJ databases">
        <authorList>
            <person name="Alioto T."/>
            <person name="Alioto T."/>
            <person name="Gomez Garrido J."/>
        </authorList>
    </citation>
    <scope>NUCLEOTIDE SEQUENCE</scope>
    <source>
        <strain evidence="1">A484AB</strain>
    </source>
</reference>
<gene>
    <name evidence="1" type="ORF">PACLA_8A079770</name>
</gene>
<dbReference type="Proteomes" id="UP001152795">
    <property type="component" value="Unassembled WGS sequence"/>
</dbReference>
<dbReference type="AlphaFoldDB" id="A0A6S7HWH3"/>
<dbReference type="OrthoDB" id="5947521at2759"/>
<evidence type="ECO:0000313" key="1">
    <source>
        <dbReference type="EMBL" id="CAB4010605.1"/>
    </source>
</evidence>
<evidence type="ECO:0000313" key="2">
    <source>
        <dbReference type="Proteomes" id="UP001152795"/>
    </source>
</evidence>